<keyword evidence="2" id="KW-1133">Transmembrane helix</keyword>
<dbReference type="Proteomes" id="UP001296776">
    <property type="component" value="Unassembled WGS sequence"/>
</dbReference>
<reference evidence="4" key="1">
    <citation type="submission" date="2017-08" db="EMBL/GenBank/DDBJ databases">
        <authorList>
            <person name="Imhoff J.F."/>
            <person name="Rahn T."/>
            <person name="Kuenzel S."/>
            <person name="Neulinger S.C."/>
        </authorList>
    </citation>
    <scope>NUCLEOTIDE SEQUENCE</scope>
    <source>
        <strain evidence="4">DSM 11080</strain>
    </source>
</reference>
<gene>
    <name evidence="4" type="ORF">CKO40_19845</name>
</gene>
<keyword evidence="5" id="KW-1185">Reference proteome</keyword>
<evidence type="ECO:0000313" key="4">
    <source>
        <dbReference type="EMBL" id="MBK1706733.1"/>
    </source>
</evidence>
<feature type="compositionally biased region" description="Polar residues" evidence="1">
    <location>
        <begin position="134"/>
        <end position="147"/>
    </location>
</feature>
<feature type="chain" id="PRO_5042504622" description="Nickel transport protein" evidence="3">
    <location>
        <begin position="23"/>
        <end position="259"/>
    </location>
</feature>
<accession>A0AAJ0U7G8</accession>
<feature type="transmembrane region" description="Helical" evidence="2">
    <location>
        <begin position="230"/>
        <end position="249"/>
    </location>
</feature>
<evidence type="ECO:0008006" key="6">
    <source>
        <dbReference type="Google" id="ProtNLM"/>
    </source>
</evidence>
<protein>
    <recommendedName>
        <fullName evidence="6">Nickel transport protein</fullName>
    </recommendedName>
</protein>
<comment type="caution">
    <text evidence="4">The sequence shown here is derived from an EMBL/GenBank/DDBJ whole genome shotgun (WGS) entry which is preliminary data.</text>
</comment>
<dbReference type="AlphaFoldDB" id="A0AAJ0U7G8"/>
<keyword evidence="2" id="KW-0812">Transmembrane</keyword>
<keyword evidence="3" id="KW-0732">Signal</keyword>
<evidence type="ECO:0000313" key="5">
    <source>
        <dbReference type="Proteomes" id="UP001296776"/>
    </source>
</evidence>
<evidence type="ECO:0000256" key="1">
    <source>
        <dbReference type="SAM" id="MobiDB-lite"/>
    </source>
</evidence>
<feature type="signal peptide" evidence="3">
    <location>
        <begin position="1"/>
        <end position="22"/>
    </location>
</feature>
<reference evidence="4" key="2">
    <citation type="journal article" date="2020" name="Microorganisms">
        <title>Osmotic Adaptation and Compatible Solute Biosynthesis of Phototrophic Bacteria as Revealed from Genome Analyses.</title>
        <authorList>
            <person name="Imhoff J.F."/>
            <person name="Rahn T."/>
            <person name="Kunzel S."/>
            <person name="Keller A."/>
            <person name="Neulinger S.C."/>
        </authorList>
    </citation>
    <scope>NUCLEOTIDE SEQUENCE</scope>
    <source>
        <strain evidence="4">DSM 11080</strain>
    </source>
</reference>
<feature type="region of interest" description="Disordered" evidence="1">
    <location>
        <begin position="128"/>
        <end position="189"/>
    </location>
</feature>
<sequence>MASLLSGILLLALLCAVPPAAAHKVILSAWPLGNAIEGEVGFSSGEVAEPGTRIEVFGPDGERLGETTIDDDGLFRYRPTSAVPHTLRANLGAGHVAETRLSVDELPAIATPDPTPTAAGNRAAIEASADGPPMSQQDALATPTNDGNARAETSPADVAQTGTTAARDASGAASGTANATATPTERVTVPTALSDPNALRTLIARTVQHEIRPLRRELTRLRESQRLHEIIGGLGYIAGLFGVLFFVYAHRERRNQPGT</sequence>
<keyword evidence="2" id="KW-0472">Membrane</keyword>
<feature type="compositionally biased region" description="Low complexity" evidence="1">
    <location>
        <begin position="169"/>
        <end position="182"/>
    </location>
</feature>
<dbReference type="EMBL" id="NRSJ01000049">
    <property type="protein sequence ID" value="MBK1706733.1"/>
    <property type="molecule type" value="Genomic_DNA"/>
</dbReference>
<evidence type="ECO:0000256" key="2">
    <source>
        <dbReference type="SAM" id="Phobius"/>
    </source>
</evidence>
<proteinExistence type="predicted"/>
<evidence type="ECO:0000256" key="3">
    <source>
        <dbReference type="SAM" id="SignalP"/>
    </source>
</evidence>
<organism evidence="4 5">
    <name type="scientific">Halochromatium glycolicum</name>
    <dbReference type="NCBI Taxonomy" id="85075"/>
    <lineage>
        <taxon>Bacteria</taxon>
        <taxon>Pseudomonadati</taxon>
        <taxon>Pseudomonadota</taxon>
        <taxon>Gammaproteobacteria</taxon>
        <taxon>Chromatiales</taxon>
        <taxon>Chromatiaceae</taxon>
        <taxon>Halochromatium</taxon>
    </lineage>
</organism>
<name>A0AAJ0U7G8_9GAMM</name>